<evidence type="ECO:0000256" key="2">
    <source>
        <dbReference type="ARBA" id="ARBA00022448"/>
    </source>
</evidence>
<dbReference type="GO" id="GO:0097038">
    <property type="term" value="C:perinuclear endoplasmic reticulum"/>
    <property type="evidence" value="ECO:0007669"/>
    <property type="project" value="TreeGrafter"/>
</dbReference>
<dbReference type="AlphaFoldDB" id="A0A8C7R3X4"/>
<feature type="compositionally biased region" description="Basic and acidic residues" evidence="8">
    <location>
        <begin position="429"/>
        <end position="441"/>
    </location>
</feature>
<dbReference type="Pfam" id="PF01237">
    <property type="entry name" value="Oxysterol_BP"/>
    <property type="match status" value="1"/>
</dbReference>
<evidence type="ECO:0000313" key="10">
    <source>
        <dbReference type="Proteomes" id="UP000694395"/>
    </source>
</evidence>
<sequence length="580" mass="66639">ALKLLNNCARPNTKNKNGKDRHPPLSSLYWTNCVLLFIFQIKVRDSCFFTLKCIISKMWLDAMEEYSAYSTHYCSQLQGSKEDEEEVMMYVWRSCFLPLPPPPWQSAEACHQKLEKEVRAFLSLVKEDGLPESKAFSFIGTPFLQMCSTIPSFIILFVRLYIPHSRTSLPASMFSRNDFSIWSILRKCIGMELSKITMPVIFNEPLSFLQRLTEYMEHTYLIHQANASSDSIERMKCVAAFAVSAVASQWERTGKPFNPLLGETYELVREDLGFRLISEQVSHHPPVSAFHAEGLKKDFVFHGSIYPKLKFWGKSVEAEPKGIITLELPKYNEAYTWTNPTCCVHNIIVGQLWIEQYGNVEVINHKTGERCCLNFKPCGLFGKELHKVEGYILDKSKKKVCSLYGKWTECMYIVDYAALEAHKKSGKGTAEKKSSKPGSREEVEEISLPEADTVEVIPGSYLLWRIAPRPVNSTEMYSFTSFAMQLNELDKDMDGLIPKTDCRLRPDIRAMENGDIDLASEEKKRLEEKQRAACKTHSKSDDELKTKWFQQGQNPHNGSQDWLFSTGYWNRNYPLLPDIY</sequence>
<dbReference type="Ensembl" id="ENSOMYT00000049030.2">
    <property type="protein sequence ID" value="ENSOMYP00000045022.2"/>
    <property type="gene ID" value="ENSOMYG00000017953.2"/>
</dbReference>
<dbReference type="GO" id="GO:0015485">
    <property type="term" value="F:cholesterol binding"/>
    <property type="evidence" value="ECO:0007669"/>
    <property type="project" value="TreeGrafter"/>
</dbReference>
<evidence type="ECO:0000256" key="3">
    <source>
        <dbReference type="ARBA" id="ARBA00023055"/>
    </source>
</evidence>
<dbReference type="InterPro" id="IPR037239">
    <property type="entry name" value="OSBP_sf"/>
</dbReference>
<accession>A0A8C7R3X4</accession>
<dbReference type="FunFam" id="3.30.70.3490:FF:000003">
    <property type="entry name" value="Oxysterol-binding protein"/>
    <property type="match status" value="1"/>
</dbReference>
<keyword evidence="2 6" id="KW-0813">Transport</keyword>
<evidence type="ECO:0000256" key="4">
    <source>
        <dbReference type="ARBA" id="ARBA00023121"/>
    </source>
</evidence>
<evidence type="ECO:0000256" key="8">
    <source>
        <dbReference type="SAM" id="MobiDB-lite"/>
    </source>
</evidence>
<protein>
    <recommendedName>
        <fullName evidence="6">Oxysterol-binding protein</fullName>
    </recommendedName>
</protein>
<dbReference type="PROSITE" id="PS01013">
    <property type="entry name" value="OSBP"/>
    <property type="match status" value="1"/>
</dbReference>
<dbReference type="SUPFAM" id="SSF144000">
    <property type="entry name" value="Oxysterol-binding protein-like"/>
    <property type="match status" value="1"/>
</dbReference>
<dbReference type="InterPro" id="IPR000648">
    <property type="entry name" value="Oxysterol-bd"/>
</dbReference>
<evidence type="ECO:0000256" key="7">
    <source>
        <dbReference type="SAM" id="Coils"/>
    </source>
</evidence>
<dbReference type="GO" id="GO:0005829">
    <property type="term" value="C:cytosol"/>
    <property type="evidence" value="ECO:0007669"/>
    <property type="project" value="TreeGrafter"/>
</dbReference>
<dbReference type="GO" id="GO:0005886">
    <property type="term" value="C:plasma membrane"/>
    <property type="evidence" value="ECO:0007669"/>
    <property type="project" value="TreeGrafter"/>
</dbReference>
<organism evidence="9 10">
    <name type="scientific">Oncorhynchus mykiss</name>
    <name type="common">Rainbow trout</name>
    <name type="synonym">Salmo gairdneri</name>
    <dbReference type="NCBI Taxonomy" id="8022"/>
    <lineage>
        <taxon>Eukaryota</taxon>
        <taxon>Metazoa</taxon>
        <taxon>Chordata</taxon>
        <taxon>Craniata</taxon>
        <taxon>Vertebrata</taxon>
        <taxon>Euteleostomi</taxon>
        <taxon>Actinopterygii</taxon>
        <taxon>Neopterygii</taxon>
        <taxon>Teleostei</taxon>
        <taxon>Protacanthopterygii</taxon>
        <taxon>Salmoniformes</taxon>
        <taxon>Salmonidae</taxon>
        <taxon>Salmoninae</taxon>
        <taxon>Oncorhynchus</taxon>
    </lineage>
</organism>
<dbReference type="GeneTree" id="ENSGT00940000155295"/>
<keyword evidence="10" id="KW-1185">Reference proteome</keyword>
<keyword evidence="3 6" id="KW-0445">Lipid transport</keyword>
<dbReference type="Gene3D" id="3.30.70.3490">
    <property type="match status" value="1"/>
</dbReference>
<evidence type="ECO:0000256" key="5">
    <source>
        <dbReference type="RuleBase" id="RU003844"/>
    </source>
</evidence>
<dbReference type="InterPro" id="IPR018494">
    <property type="entry name" value="Oxysterol-bd_CS"/>
</dbReference>
<dbReference type="Gene3D" id="2.40.160.120">
    <property type="match status" value="1"/>
</dbReference>
<reference evidence="9" key="2">
    <citation type="submission" date="2025-08" db="UniProtKB">
        <authorList>
            <consortium name="Ensembl"/>
        </authorList>
    </citation>
    <scope>IDENTIFICATION</scope>
</reference>
<keyword evidence="4" id="KW-0446">Lipid-binding</keyword>
<evidence type="ECO:0000256" key="6">
    <source>
        <dbReference type="RuleBase" id="RU003845"/>
    </source>
</evidence>
<reference evidence="9" key="3">
    <citation type="submission" date="2025-09" db="UniProtKB">
        <authorList>
            <consortium name="Ensembl"/>
        </authorList>
    </citation>
    <scope>IDENTIFICATION</scope>
</reference>
<dbReference type="PANTHER" id="PTHR10972:SF53">
    <property type="entry name" value="OXYSTEROL-BINDING PROTEIN-RELATED PROTEIN 1"/>
    <property type="match status" value="1"/>
</dbReference>
<dbReference type="PANTHER" id="PTHR10972">
    <property type="entry name" value="OXYSTEROL-BINDING PROTEIN-RELATED"/>
    <property type="match status" value="1"/>
</dbReference>
<keyword evidence="7" id="KW-0175">Coiled coil</keyword>
<proteinExistence type="inferred from homology"/>
<dbReference type="GO" id="GO:0006869">
    <property type="term" value="P:lipid transport"/>
    <property type="evidence" value="ECO:0007669"/>
    <property type="project" value="UniProtKB-KW"/>
</dbReference>
<comment type="similarity">
    <text evidence="1 5">Belongs to the OSBP family.</text>
</comment>
<evidence type="ECO:0000313" key="9">
    <source>
        <dbReference type="Ensembl" id="ENSOMYP00000045022.2"/>
    </source>
</evidence>
<evidence type="ECO:0000256" key="1">
    <source>
        <dbReference type="ARBA" id="ARBA00008842"/>
    </source>
</evidence>
<reference evidence="9" key="1">
    <citation type="submission" date="2020-07" db="EMBL/GenBank/DDBJ databases">
        <title>A long reads based de novo assembly of the rainbow trout Arlee double haploid line genome.</title>
        <authorList>
            <person name="Gao G."/>
            <person name="Palti Y."/>
        </authorList>
    </citation>
    <scope>NUCLEOTIDE SEQUENCE [LARGE SCALE GENOMIC DNA]</scope>
</reference>
<name>A0A8C7R3X4_ONCMY</name>
<feature type="region of interest" description="Disordered" evidence="8">
    <location>
        <begin position="427"/>
        <end position="447"/>
    </location>
</feature>
<feature type="coiled-coil region" evidence="7">
    <location>
        <begin position="509"/>
        <end position="536"/>
    </location>
</feature>
<dbReference type="Proteomes" id="UP000694395">
    <property type="component" value="Chromosome 30"/>
</dbReference>
<dbReference type="FunFam" id="2.40.160.120:FF:000005">
    <property type="entry name" value="Oxysterol-binding protein"/>
    <property type="match status" value="1"/>
</dbReference>